<reference evidence="2 3" key="1">
    <citation type="submission" date="2018-06" db="EMBL/GenBank/DDBJ databases">
        <title>Spirosoma sp. HMF3257 Genome sequencing and assembly.</title>
        <authorList>
            <person name="Kang H."/>
            <person name="Cha I."/>
            <person name="Kim H."/>
            <person name="Kang J."/>
            <person name="Joh K."/>
        </authorList>
    </citation>
    <scope>NUCLEOTIDE SEQUENCE [LARGE SCALE GENOMIC DNA]</scope>
    <source>
        <strain evidence="2 3">HMF3257</strain>
    </source>
</reference>
<dbReference type="PROSITE" id="PS51257">
    <property type="entry name" value="PROKAR_LIPOPROTEIN"/>
    <property type="match status" value="1"/>
</dbReference>
<dbReference type="AlphaFoldDB" id="A0A327NQ91"/>
<name>A0A327NQ91_9BACT</name>
<dbReference type="Proteomes" id="UP000249016">
    <property type="component" value="Unassembled WGS sequence"/>
</dbReference>
<feature type="domain" description="Lipocalin-like" evidence="1">
    <location>
        <begin position="28"/>
        <end position="100"/>
    </location>
</feature>
<evidence type="ECO:0000313" key="2">
    <source>
        <dbReference type="EMBL" id="RAI75944.1"/>
    </source>
</evidence>
<proteinExistence type="predicted"/>
<keyword evidence="3" id="KW-1185">Reference proteome</keyword>
<dbReference type="Pfam" id="PF13648">
    <property type="entry name" value="Lipocalin_4"/>
    <property type="match status" value="1"/>
</dbReference>
<dbReference type="EMBL" id="QLII01000001">
    <property type="protein sequence ID" value="RAI75944.1"/>
    <property type="molecule type" value="Genomic_DNA"/>
</dbReference>
<dbReference type="InterPro" id="IPR024311">
    <property type="entry name" value="Lipocalin-like"/>
</dbReference>
<sequence length="135" mass="14463">MKHVVFILSVWIALACSKSDTLTPMDDLVGTWQLTSYCKPVSGSACTAVTIPSNKSVLVTFGTNGTFTESYENTKPGEYSFLGCGSGKYSIEGNNVRITALCMSSLGGKLMPVVSIEATRLVLNPFGTGEYVFVR</sequence>
<protein>
    <recommendedName>
        <fullName evidence="1">Lipocalin-like domain-containing protein</fullName>
    </recommendedName>
</protein>
<comment type="caution">
    <text evidence="2">The sequence shown here is derived from an EMBL/GenBank/DDBJ whole genome shotgun (WGS) entry which is preliminary data.</text>
</comment>
<gene>
    <name evidence="2" type="ORF">HMF3257_20440</name>
</gene>
<dbReference type="RefSeq" id="WP_111344900.1">
    <property type="nucleotide sequence ID" value="NZ_QLII01000001.1"/>
</dbReference>
<evidence type="ECO:0000313" key="3">
    <source>
        <dbReference type="Proteomes" id="UP000249016"/>
    </source>
</evidence>
<accession>A0A327NQ91</accession>
<organism evidence="2 3">
    <name type="scientific">Spirosoma telluris</name>
    <dbReference type="NCBI Taxonomy" id="2183553"/>
    <lineage>
        <taxon>Bacteria</taxon>
        <taxon>Pseudomonadati</taxon>
        <taxon>Bacteroidota</taxon>
        <taxon>Cytophagia</taxon>
        <taxon>Cytophagales</taxon>
        <taxon>Cytophagaceae</taxon>
        <taxon>Spirosoma</taxon>
    </lineage>
</organism>
<dbReference type="OrthoDB" id="953591at2"/>
<evidence type="ECO:0000259" key="1">
    <source>
        <dbReference type="Pfam" id="PF13648"/>
    </source>
</evidence>